<dbReference type="PROSITE" id="PS51194">
    <property type="entry name" value="HELICASE_CTER"/>
    <property type="match status" value="1"/>
</dbReference>
<dbReference type="PANTHER" id="PTHR47962">
    <property type="entry name" value="ATP-DEPENDENT HELICASE LHR-RELATED-RELATED"/>
    <property type="match status" value="1"/>
</dbReference>
<dbReference type="InterPro" id="IPR014001">
    <property type="entry name" value="Helicase_ATP-bd"/>
</dbReference>
<dbReference type="InterPro" id="IPR055368">
    <property type="entry name" value="WH3_Lhr"/>
</dbReference>
<evidence type="ECO:0000256" key="6">
    <source>
        <dbReference type="ARBA" id="ARBA00023125"/>
    </source>
</evidence>
<evidence type="ECO:0000256" key="1">
    <source>
        <dbReference type="ARBA" id="ARBA00022741"/>
    </source>
</evidence>
<gene>
    <name evidence="12" type="ORF">SAMN05421505_102109</name>
</gene>
<proteinExistence type="predicted"/>
<evidence type="ECO:0000256" key="4">
    <source>
        <dbReference type="ARBA" id="ARBA00022806"/>
    </source>
</evidence>
<evidence type="ECO:0000259" key="10">
    <source>
        <dbReference type="PROSITE" id="PS51192"/>
    </source>
</evidence>
<dbReference type="RefSeq" id="WP_245690725.1">
    <property type="nucleotide sequence ID" value="NZ_FNCN01000002.1"/>
</dbReference>
<dbReference type="PANTHER" id="PTHR47962:SF5">
    <property type="entry name" value="ATP-DEPENDENT HELICASE LHR-RELATED"/>
    <property type="match status" value="1"/>
</dbReference>
<dbReference type="InterPro" id="IPR027417">
    <property type="entry name" value="P-loop_NTPase"/>
</dbReference>
<name>A0A1G7RZH1_9ACTN</name>
<evidence type="ECO:0000256" key="3">
    <source>
        <dbReference type="ARBA" id="ARBA00022801"/>
    </source>
</evidence>
<dbReference type="Pfam" id="PF23234">
    <property type="entry name" value="WHD_4th_Lhr"/>
    <property type="match status" value="1"/>
</dbReference>
<keyword evidence="3" id="KW-0378">Hydrolase</keyword>
<dbReference type="InterPro" id="IPR001650">
    <property type="entry name" value="Helicase_C-like"/>
</dbReference>
<dbReference type="STRING" id="504805.SAMN05421505_102109"/>
<keyword evidence="2" id="KW-0227">DNA damage</keyword>
<evidence type="ECO:0000256" key="8">
    <source>
        <dbReference type="ARBA" id="ARBA00023235"/>
    </source>
</evidence>
<evidence type="ECO:0000259" key="11">
    <source>
        <dbReference type="PROSITE" id="PS51194"/>
    </source>
</evidence>
<dbReference type="Pfam" id="PF23235">
    <property type="entry name" value="WHD_3rd_Lhr"/>
    <property type="match status" value="1"/>
</dbReference>
<dbReference type="SMART" id="SM00487">
    <property type="entry name" value="DEXDc"/>
    <property type="match status" value="1"/>
</dbReference>
<keyword evidence="6" id="KW-0238">DNA-binding</keyword>
<keyword evidence="8" id="KW-0413">Isomerase</keyword>
<evidence type="ECO:0000313" key="13">
    <source>
        <dbReference type="Proteomes" id="UP000198923"/>
    </source>
</evidence>
<dbReference type="InterPro" id="IPR013701">
    <property type="entry name" value="Lhr-like_DEAD/DEAH_assoc"/>
</dbReference>
<dbReference type="InterPro" id="IPR055367">
    <property type="entry name" value="WH4_Lhr"/>
</dbReference>
<sequence length="1596" mass="169737">MSSLDHFSHLARHWFQSAFASPTPAQEGAWESIARGDNTLVVAPTGSGKTLAAFLWSLDRLASSRSEAGAAGEGRTGPSADPAHAARSGRWGAKGDASAAARVCRVVYVSPLKALAVDVERNLRAPLAGLRQAAGSLGVPAPDISVAIRSGDTPAEDRRRFATKPPDILITTPESLFLLLTSQARDALRGVETVIVDEVHAVASTKRGAHLALSLERLDALLPRPAQRIGLSATVRPVGEVAAFLGGPRPATVVQPPSDKRLEVDVVVPVEDMTEVDRPPRPASQDGDPWTPDTRRSIWPHVEEHLLDLIEAHRSTIVFANSRRLAERLCTRLNELSYERDLGRRAPDPAGGAGSAQGGAVQVGFPLADGAGGAPAAEPDGTRRVAESPGAAGWNGPAGGMPAEMMAQAGASRGALPEVVRAHHGSVSKEERAQIEEALKSGRLPAVVATSSLELGIDMGSVDLVACVEAPPSVASGLQRVGRAGHQVGAVSRGVIFPKYRGDLIQTAVVAERMRAGAIEELRYPRNPLDVLAQQIVAMTALDEWTVDDLETVVRGAAPYATLPRSALEATLDMLAGRYPSEEFAELRPRLVWDRVTGTLRGRPGAQRLAVTSGGTIPDRGLFGVFLVGERGSRVGELDEEMVYESRVGDVFVLGATSWRIEDITADRVLVSPAPGQPGKLPFWIGDTPGRPAELGRAIGAFIREVSQSAAPEERVRAAGLDEFAAGNLLAYVSEQRQATGHVPDDRTLVVERFHDELGDWRVAVHSPYGARVHAPWALAIDRRLRERYGVDVQAVHSDDGIILRIPDTLSDPPSDVAAFDPEEIEQIVTEELGGSALFAARFRECAGRSLLLPRRVPGKRSPLWQQRQRSAHLLKVASGYGSFPVVLETMRECLQDVFDVPGLVRLMRDIAARRVRVVEVETAQASPFAVSLLFHYVGAFMYEGDAPLAERRAQALALDTSLLAELLGQADLRELLDPEVIADAERELAKLERPLRDVEDLADLLRSHGPLLDADVSVRGGDPAWLGELERTRRALRVRVAGEEQWAAVEDASRLRDALGTPLPVGVPHAFLEPVNDPLGDLIARHARTRGPFTAATAAARFGLGVAIVADTLTRLAGAGRVVGGEFRPGGRGEEWCDSGVLRMLRRRSLARLRREVEPVPPETLAVFAPVWQGVASGLGDAAAQGESRAPAGRAWSAGRAMDALVNAVEQLQGAAVPASALETLVLPSRVPGYSPAMLDELTASGEVIWAGQGGLPGGDGWVALYFADTAPLLLPDPVEITSTPLHERLVEVLAGGGALFFRGLSDRLGSLDDQALVTALWDLVWSGRVSGDTLAPLRSALGAGRPAHRPAGGRRRRVVLPTRTGPPTAAGRWWLLPEPSRNATGRAHAQAEVLLERHGVVTRGAVAAERLSGGFAGVYPVLRAFEESGRCRRGYFVEGLGGAQFALSGAVDRMRALAPSGVSVSEAAPGREAPRAVVLAAADPANPYGAALPWPDRLTDITHRPGRKAGALVVIVDGRLALYVERGGKTLLSFIEDDRLQPAVDALALAVHGGALGKLTVERADGVAIHESPLAAALEAAGFHPTPRGLRLRA</sequence>
<dbReference type="Pfam" id="PF23236">
    <property type="entry name" value="WHD_2nd_Lhr"/>
    <property type="match status" value="1"/>
</dbReference>
<dbReference type="Pfam" id="PF08494">
    <property type="entry name" value="DEAD_assoc"/>
    <property type="match status" value="1"/>
</dbReference>
<dbReference type="SUPFAM" id="SSF52540">
    <property type="entry name" value="P-loop containing nucleoside triphosphate hydrolases"/>
    <property type="match status" value="1"/>
</dbReference>
<evidence type="ECO:0000256" key="9">
    <source>
        <dbReference type="SAM" id="MobiDB-lite"/>
    </source>
</evidence>
<dbReference type="InterPro" id="IPR055369">
    <property type="entry name" value="WH2_Lhr"/>
</dbReference>
<dbReference type="GO" id="GO:0005524">
    <property type="term" value="F:ATP binding"/>
    <property type="evidence" value="ECO:0007669"/>
    <property type="project" value="UniProtKB-KW"/>
</dbReference>
<dbReference type="Pfam" id="PF19306">
    <property type="entry name" value="WHD_Lhr"/>
    <property type="match status" value="1"/>
</dbReference>
<keyword evidence="7" id="KW-0234">DNA repair</keyword>
<dbReference type="GO" id="GO:0003677">
    <property type="term" value="F:DNA binding"/>
    <property type="evidence" value="ECO:0007669"/>
    <property type="project" value="UniProtKB-KW"/>
</dbReference>
<keyword evidence="5" id="KW-0067">ATP-binding</keyword>
<dbReference type="InterPro" id="IPR045628">
    <property type="entry name" value="Lhr_WH_dom"/>
</dbReference>
<dbReference type="GO" id="GO:0006281">
    <property type="term" value="P:DNA repair"/>
    <property type="evidence" value="ECO:0007669"/>
    <property type="project" value="UniProtKB-KW"/>
</dbReference>
<dbReference type="Pfam" id="PF00271">
    <property type="entry name" value="Helicase_C"/>
    <property type="match status" value="1"/>
</dbReference>
<organism evidence="12 13">
    <name type="scientific">Sinosporangium album</name>
    <dbReference type="NCBI Taxonomy" id="504805"/>
    <lineage>
        <taxon>Bacteria</taxon>
        <taxon>Bacillati</taxon>
        <taxon>Actinomycetota</taxon>
        <taxon>Actinomycetes</taxon>
        <taxon>Streptosporangiales</taxon>
        <taxon>Streptosporangiaceae</taxon>
        <taxon>Sinosporangium</taxon>
    </lineage>
</organism>
<keyword evidence="1" id="KW-0547">Nucleotide-binding</keyword>
<evidence type="ECO:0000256" key="2">
    <source>
        <dbReference type="ARBA" id="ARBA00022763"/>
    </source>
</evidence>
<dbReference type="InterPro" id="IPR011545">
    <property type="entry name" value="DEAD/DEAH_box_helicase_dom"/>
</dbReference>
<keyword evidence="4 12" id="KW-0347">Helicase</keyword>
<accession>A0A1G7RZH1</accession>
<dbReference type="GO" id="GO:0016887">
    <property type="term" value="F:ATP hydrolysis activity"/>
    <property type="evidence" value="ECO:0007669"/>
    <property type="project" value="TreeGrafter"/>
</dbReference>
<evidence type="ECO:0000256" key="7">
    <source>
        <dbReference type="ARBA" id="ARBA00023204"/>
    </source>
</evidence>
<dbReference type="SMART" id="SM00490">
    <property type="entry name" value="HELICc"/>
    <property type="match status" value="1"/>
</dbReference>
<keyword evidence="13" id="KW-1185">Reference proteome</keyword>
<protein>
    <submittedName>
        <fullName evidence="12">ATP-dependent helicase Lhr and Lhr-like helicase</fullName>
    </submittedName>
</protein>
<dbReference type="EMBL" id="FNCN01000002">
    <property type="protein sequence ID" value="SDG16157.1"/>
    <property type="molecule type" value="Genomic_DNA"/>
</dbReference>
<feature type="region of interest" description="Disordered" evidence="9">
    <location>
        <begin position="67"/>
        <end position="90"/>
    </location>
</feature>
<dbReference type="Proteomes" id="UP000198923">
    <property type="component" value="Unassembled WGS sequence"/>
</dbReference>
<dbReference type="Gene3D" id="3.40.50.300">
    <property type="entry name" value="P-loop containing nucleotide triphosphate hydrolases"/>
    <property type="match status" value="2"/>
</dbReference>
<feature type="domain" description="Helicase C-terminal" evidence="11">
    <location>
        <begin position="301"/>
        <end position="530"/>
    </location>
</feature>
<reference evidence="12 13" key="1">
    <citation type="submission" date="2016-10" db="EMBL/GenBank/DDBJ databases">
        <authorList>
            <person name="de Groot N.N."/>
        </authorList>
    </citation>
    <scope>NUCLEOTIDE SEQUENCE [LARGE SCALE GENOMIC DNA]</scope>
    <source>
        <strain evidence="12 13">CPCC 201354</strain>
    </source>
</reference>
<dbReference type="PROSITE" id="PS51192">
    <property type="entry name" value="HELICASE_ATP_BIND_1"/>
    <property type="match status" value="1"/>
</dbReference>
<evidence type="ECO:0000256" key="5">
    <source>
        <dbReference type="ARBA" id="ARBA00022840"/>
    </source>
</evidence>
<evidence type="ECO:0000313" key="12">
    <source>
        <dbReference type="EMBL" id="SDG16157.1"/>
    </source>
</evidence>
<dbReference type="InterPro" id="IPR052511">
    <property type="entry name" value="ATP-dep_Helicase"/>
</dbReference>
<dbReference type="Pfam" id="PF00270">
    <property type="entry name" value="DEAD"/>
    <property type="match status" value="1"/>
</dbReference>
<feature type="domain" description="Helicase ATP-binding" evidence="10">
    <location>
        <begin position="30"/>
        <end position="253"/>
    </location>
</feature>
<dbReference type="GO" id="GO:0004386">
    <property type="term" value="F:helicase activity"/>
    <property type="evidence" value="ECO:0007669"/>
    <property type="project" value="UniProtKB-KW"/>
</dbReference>
<feature type="region of interest" description="Disordered" evidence="9">
    <location>
        <begin position="342"/>
        <end position="394"/>
    </location>
</feature>